<sequence length="155" mass="16683">MSVLRTSTPPTRSQEVTRLTLGAFMAFAGVSHLTFARQDFQAQVPGWFPLDEDLVVLASGVVEIGLGAALLALPRQRRLTGIALAAFYVAVFPGNIGQYVEGVDAFGLDTDGKRLARLFGQPALVAAALWAAGLPERRDRRGSRHVGDAPREDRP</sequence>
<name>A0A6I3I354_9MICO</name>
<feature type="transmembrane region" description="Helical" evidence="1">
    <location>
        <begin position="79"/>
        <end position="96"/>
    </location>
</feature>
<feature type="transmembrane region" description="Helical" evidence="1">
    <location>
        <begin position="116"/>
        <end position="134"/>
    </location>
</feature>
<dbReference type="EMBL" id="WLVL01000004">
    <property type="protein sequence ID" value="MTB70594.1"/>
    <property type="molecule type" value="Genomic_DNA"/>
</dbReference>
<organism evidence="2 3">
    <name type="scientific">Arsenicicoccus cauae</name>
    <dbReference type="NCBI Taxonomy" id="2663847"/>
    <lineage>
        <taxon>Bacteria</taxon>
        <taxon>Bacillati</taxon>
        <taxon>Actinomycetota</taxon>
        <taxon>Actinomycetes</taxon>
        <taxon>Micrococcales</taxon>
        <taxon>Intrasporangiaceae</taxon>
        <taxon>Arsenicicoccus</taxon>
    </lineage>
</organism>
<evidence type="ECO:0000313" key="3">
    <source>
        <dbReference type="Proteomes" id="UP000431092"/>
    </source>
</evidence>
<feature type="transmembrane region" description="Helical" evidence="1">
    <location>
        <begin position="16"/>
        <end position="34"/>
    </location>
</feature>
<keyword evidence="3" id="KW-1185">Reference proteome</keyword>
<keyword evidence="1" id="KW-1133">Transmembrane helix</keyword>
<dbReference type="GO" id="GO:0016020">
    <property type="term" value="C:membrane"/>
    <property type="evidence" value="ECO:0007669"/>
    <property type="project" value="UniProtKB-SubCell"/>
</dbReference>
<keyword evidence="1" id="KW-0472">Membrane</keyword>
<dbReference type="PANTHER" id="PTHR36974:SF1">
    <property type="entry name" value="DOXX FAMILY MEMBRANE PROTEIN"/>
    <property type="match status" value="1"/>
</dbReference>
<evidence type="ECO:0008006" key="4">
    <source>
        <dbReference type="Google" id="ProtNLM"/>
    </source>
</evidence>
<gene>
    <name evidence="2" type="ORF">GGG17_01095</name>
</gene>
<accession>A0A6I3I354</accession>
<reference evidence="2 3" key="1">
    <citation type="submission" date="2019-11" db="EMBL/GenBank/DDBJ databases">
        <title>Whole genome sequencing identifies a novel species of the genus Arsenicicoccus isolated from human blood.</title>
        <authorList>
            <person name="Jeong J.H."/>
            <person name="Kweon O.J."/>
            <person name="Kim H.R."/>
            <person name="Kim T.-H."/>
            <person name="Ha S.-M."/>
            <person name="Lee M.-K."/>
        </authorList>
    </citation>
    <scope>NUCLEOTIDE SEQUENCE [LARGE SCALE GENOMIC DNA]</scope>
    <source>
        <strain evidence="2 3">MKL-02</strain>
    </source>
</reference>
<dbReference type="GO" id="GO:0030416">
    <property type="term" value="P:methylamine metabolic process"/>
    <property type="evidence" value="ECO:0007669"/>
    <property type="project" value="InterPro"/>
</dbReference>
<protein>
    <recommendedName>
        <fullName evidence="4">DoxX family membrane protein</fullName>
    </recommendedName>
</protein>
<proteinExistence type="predicted"/>
<comment type="caution">
    <text evidence="2">The sequence shown here is derived from an EMBL/GenBank/DDBJ whole genome shotgun (WGS) entry which is preliminary data.</text>
</comment>
<evidence type="ECO:0000313" key="2">
    <source>
        <dbReference type="EMBL" id="MTB70594.1"/>
    </source>
</evidence>
<dbReference type="Proteomes" id="UP000431092">
    <property type="component" value="Unassembled WGS sequence"/>
</dbReference>
<dbReference type="PANTHER" id="PTHR36974">
    <property type="entry name" value="MEMBRANE PROTEIN-RELATED"/>
    <property type="match status" value="1"/>
</dbReference>
<evidence type="ECO:0000256" key="1">
    <source>
        <dbReference type="SAM" id="Phobius"/>
    </source>
</evidence>
<dbReference type="RefSeq" id="WP_029211116.1">
    <property type="nucleotide sequence ID" value="NZ_WLVL01000004.1"/>
</dbReference>
<keyword evidence="1" id="KW-0812">Transmembrane</keyword>
<dbReference type="AlphaFoldDB" id="A0A6I3I354"/>
<feature type="transmembrane region" description="Helical" evidence="1">
    <location>
        <begin position="54"/>
        <end position="72"/>
    </location>
</feature>